<dbReference type="Proteomes" id="UP000175706">
    <property type="component" value="Unassembled WGS sequence"/>
</dbReference>
<name>A0A1E8B5A9_BACMY</name>
<organism evidence="1 2">
    <name type="scientific">Bacillus mycoides</name>
    <dbReference type="NCBI Taxonomy" id="1405"/>
    <lineage>
        <taxon>Bacteria</taxon>
        <taxon>Bacillati</taxon>
        <taxon>Bacillota</taxon>
        <taxon>Bacilli</taxon>
        <taxon>Bacillales</taxon>
        <taxon>Bacillaceae</taxon>
        <taxon>Bacillus</taxon>
        <taxon>Bacillus cereus group</taxon>
    </lineage>
</organism>
<evidence type="ECO:0000313" key="2">
    <source>
        <dbReference type="Proteomes" id="UP000175706"/>
    </source>
</evidence>
<dbReference type="EMBL" id="LXLT01000050">
    <property type="protein sequence ID" value="OFD76313.1"/>
    <property type="molecule type" value="Genomic_DNA"/>
</dbReference>
<dbReference type="PATRIC" id="fig|86662.25.peg.3489"/>
<accession>A0A1E8B5A9</accession>
<evidence type="ECO:0000313" key="1">
    <source>
        <dbReference type="EMBL" id="OFD76313.1"/>
    </source>
</evidence>
<proteinExistence type="predicted"/>
<sequence length="175" mass="19794">MKIGVCLKHLIIIKNMSIETGLIFVMTEGIVVDITQSVARIVVNGKDLPFTSVQTSAWNHGPVNDLIVSTNQRVNELYQFMWSQVPVTLTVYFLQGADLMRFARIAGINERVTGEYISFHLGIRRIQSSLTAAFLFCIEKRKPQRIPFILHCLIIFIFNPISSIHKCGECSYSTT</sequence>
<reference evidence="1 2" key="1">
    <citation type="submission" date="2016-05" db="EMBL/GenBank/DDBJ databases">
        <title>Bacillus thuringiensis and Bacillus weihenstephanensis as novel biocontrol agents of wilt causing Verticillium species.</title>
        <authorList>
            <person name="Hollensteiner J."/>
            <person name="Wemheuer F."/>
            <person name="Harting R."/>
            <person name="Kolarzyk A."/>
            <person name="Diaz-Valerio S."/>
            <person name="Poehlein A."/>
            <person name="Brzuszkiewicz E."/>
            <person name="Nesemann K."/>
            <person name="Braus-Stromeyer S."/>
            <person name="Braus G."/>
            <person name="Daniel R."/>
            <person name="Liesegang H."/>
        </authorList>
    </citation>
    <scope>NUCLEOTIDE SEQUENCE [LARGE SCALE GENOMIC DNA]</scope>
    <source>
        <strain evidence="1 2">GOE8</strain>
    </source>
</reference>
<comment type="caution">
    <text evidence="1">The sequence shown here is derived from an EMBL/GenBank/DDBJ whole genome shotgun (WGS) entry which is preliminary data.</text>
</comment>
<dbReference type="AlphaFoldDB" id="A0A1E8B5A9"/>
<gene>
    <name evidence="1" type="ORF">BWGOE8_34040</name>
</gene>
<protein>
    <submittedName>
        <fullName evidence="1">Uncharacterized protein</fullName>
    </submittedName>
</protein>